<dbReference type="EMBL" id="CP034159">
    <property type="protein sequence ID" value="AZI34346.1"/>
    <property type="molecule type" value="Genomic_DNA"/>
</dbReference>
<dbReference type="KEGG" id="ccas:EIB73_14690"/>
<dbReference type="InterPro" id="IPR014519">
    <property type="entry name" value="UCP024492"/>
</dbReference>
<organism evidence="1 2">
    <name type="scientific">Kaistella carnis</name>
    <dbReference type="NCBI Taxonomy" id="1241979"/>
    <lineage>
        <taxon>Bacteria</taxon>
        <taxon>Pseudomonadati</taxon>
        <taxon>Bacteroidota</taxon>
        <taxon>Flavobacteriia</taxon>
        <taxon>Flavobacteriales</taxon>
        <taxon>Weeksellaceae</taxon>
        <taxon>Chryseobacterium group</taxon>
        <taxon>Kaistella</taxon>
    </lineage>
</organism>
<evidence type="ECO:0000313" key="1">
    <source>
        <dbReference type="EMBL" id="AZI34346.1"/>
    </source>
</evidence>
<dbReference type="AlphaFoldDB" id="A0A3G8Y1B9"/>
<protein>
    <submittedName>
        <fullName evidence="1">DUF488 domain-containing protein</fullName>
    </submittedName>
</protein>
<sequence length="188" mass="21614">MKTIPKQTIYTIGHSTRTIEEFLELLFSFNIKILADIRRLPGSRKYPQFDQDALKKSLEENGIVYIYIEDLGGRRPAKKESKNTTWRNKSFQGYADYMETESFANGAAELAKYALEKPTAMMCSEAVWWRCHRSMVSDYFKAKGWEVLHIMALGKVTEHPYTAPARVVGDQVLYSEERADQPCQGLKS</sequence>
<dbReference type="PANTHER" id="PTHR39337:SF1">
    <property type="entry name" value="BLR5642 PROTEIN"/>
    <property type="match status" value="1"/>
</dbReference>
<gene>
    <name evidence="1" type="ORF">EIB73_14690</name>
</gene>
<name>A0A3G8Y1B9_9FLAO</name>
<dbReference type="RefSeq" id="WP_125025982.1">
    <property type="nucleotide sequence ID" value="NZ_CP034159.1"/>
</dbReference>
<keyword evidence="2" id="KW-1185">Reference proteome</keyword>
<dbReference type="InterPro" id="IPR007438">
    <property type="entry name" value="DUF488"/>
</dbReference>
<evidence type="ECO:0000313" key="2">
    <source>
        <dbReference type="Proteomes" id="UP000270185"/>
    </source>
</evidence>
<reference evidence="2" key="1">
    <citation type="submission" date="2018-11" db="EMBL/GenBank/DDBJ databases">
        <title>Proposal to divide the Flavobacteriaceae and reorganize its genera based on Amino Acid Identity values calculated from whole genome sequences.</title>
        <authorList>
            <person name="Nicholson A.C."/>
            <person name="Gulvik C.A."/>
            <person name="Whitney A.M."/>
            <person name="Humrighouse B.W."/>
            <person name="Bell M."/>
            <person name="Holmes B."/>
            <person name="Steigerwalt A.G."/>
            <person name="Villarma A."/>
            <person name="Sheth M."/>
            <person name="Batra D."/>
            <person name="Pryor J."/>
            <person name="Bernardet J.-F."/>
            <person name="Hugo C."/>
            <person name="Kampfer P."/>
            <person name="Newman J.D."/>
            <person name="McQuiston J.R."/>
        </authorList>
    </citation>
    <scope>NUCLEOTIDE SEQUENCE [LARGE SCALE GENOMIC DNA]</scope>
    <source>
        <strain evidence="2">G0081</strain>
    </source>
</reference>
<accession>A0A3G8Y1B9</accession>
<dbReference type="Proteomes" id="UP000270185">
    <property type="component" value="Chromosome"/>
</dbReference>
<dbReference type="OrthoDB" id="9789109at2"/>
<dbReference type="PANTHER" id="PTHR39337">
    <property type="entry name" value="BLR5642 PROTEIN"/>
    <property type="match status" value="1"/>
</dbReference>
<dbReference type="PIRSF" id="PIRSF024492">
    <property type="entry name" value="UCP024492"/>
    <property type="match status" value="1"/>
</dbReference>
<proteinExistence type="predicted"/>
<dbReference type="Pfam" id="PF04343">
    <property type="entry name" value="DUF488"/>
    <property type="match status" value="1"/>
</dbReference>